<comment type="caution">
    <text evidence="1">The sequence shown here is derived from an EMBL/GenBank/DDBJ whole genome shotgun (WGS) entry which is preliminary data.</text>
</comment>
<organism evidence="1 2">
    <name type="scientific">Myroides odoratimimus CIP 101113</name>
    <dbReference type="NCBI Taxonomy" id="883154"/>
    <lineage>
        <taxon>Bacteria</taxon>
        <taxon>Pseudomonadati</taxon>
        <taxon>Bacteroidota</taxon>
        <taxon>Flavobacteriia</taxon>
        <taxon>Flavobacteriales</taxon>
        <taxon>Flavobacteriaceae</taxon>
        <taxon>Myroides</taxon>
    </lineage>
</organism>
<protein>
    <submittedName>
        <fullName evidence="1">Uncharacterized protein</fullName>
    </submittedName>
</protein>
<evidence type="ECO:0000313" key="1">
    <source>
        <dbReference type="EMBL" id="EHO13824.1"/>
    </source>
</evidence>
<proteinExistence type="predicted"/>
<dbReference type="Proteomes" id="UP000004834">
    <property type="component" value="Unassembled WGS sequence"/>
</dbReference>
<accession>A0AAV3F6L2</accession>
<sequence length="195" mass="22753">MTTQDYIDNNETNTLKKGDIVKMINCVEAQVNQDVQWICQTTSFKDKGGDDVVFLEGFSGYFLCEYLDKIEVQWYNLIQIKNLVFTQEFLNGNVSLPDVFEKLDFDKYSGNLDIYENGRMLNCTVFATEQNKEVLSEVIQDFPAFFRYQEAETGRDNRYINIACITEFMACNGLGYVKYNRATDKLYYDHKCTDF</sequence>
<gene>
    <name evidence="1" type="ORF">HMPREF9715_00898</name>
</gene>
<dbReference type="RefSeq" id="WP_006262950.1">
    <property type="nucleotide sequence ID" value="NZ_JH590837.1"/>
</dbReference>
<name>A0AAV3F6L2_9FLAO</name>
<reference evidence="1 2" key="1">
    <citation type="submission" date="2011-11" db="EMBL/GenBank/DDBJ databases">
        <title>The Genome Sequence of Myroides odoratimimus CIP 101113.</title>
        <authorList>
            <person name="Earl A."/>
            <person name="Ward D."/>
            <person name="Feldgarden M."/>
            <person name="Gevers D."/>
            <person name="Huys G."/>
            <person name="Young S.K."/>
            <person name="Zeng Q."/>
            <person name="Gargeya S."/>
            <person name="Fitzgerald M."/>
            <person name="Haas B."/>
            <person name="Abouelleil A."/>
            <person name="Alvarado L."/>
            <person name="Arachchi H.M."/>
            <person name="Berlin A."/>
            <person name="Brown A."/>
            <person name="Chapman S.B."/>
            <person name="Chen Z."/>
            <person name="Dunbar C."/>
            <person name="Freedman E."/>
            <person name="Gearin G."/>
            <person name="Goldberg J."/>
            <person name="Griggs A."/>
            <person name="Gujja S."/>
            <person name="Heiman D."/>
            <person name="Howarth C."/>
            <person name="Larson L."/>
            <person name="Lui A."/>
            <person name="MacDonald P.J.P."/>
            <person name="Montmayeur A."/>
            <person name="Murphy C."/>
            <person name="Neiman D."/>
            <person name="Pearson M."/>
            <person name="Priest M."/>
            <person name="Roberts A."/>
            <person name="Saif S."/>
            <person name="Shea T."/>
            <person name="Shenoy N."/>
            <person name="Sisk P."/>
            <person name="Stolte C."/>
            <person name="Sykes S."/>
            <person name="Wortman J."/>
            <person name="Nusbaum C."/>
            <person name="Birren B."/>
        </authorList>
    </citation>
    <scope>NUCLEOTIDE SEQUENCE [LARGE SCALE GENOMIC DNA]</scope>
    <source>
        <strain evidence="1 2">CIP 101113</strain>
    </source>
</reference>
<dbReference type="AlphaFoldDB" id="A0AAV3F6L2"/>
<evidence type="ECO:0000313" key="2">
    <source>
        <dbReference type="Proteomes" id="UP000004834"/>
    </source>
</evidence>
<dbReference type="EMBL" id="AGEE01000008">
    <property type="protein sequence ID" value="EHO13824.1"/>
    <property type="molecule type" value="Genomic_DNA"/>
</dbReference>